<dbReference type="RefSeq" id="XP_070895939.1">
    <property type="nucleotide sequence ID" value="XM_071046468.1"/>
</dbReference>
<evidence type="ECO:0000313" key="2">
    <source>
        <dbReference type="EMBL" id="KAL2844033.1"/>
    </source>
</evidence>
<sequence length="120" mass="13543">MTILQGRKILNILLSILLPLLTQIATSTSFLTIPVAIMRGGKFHKKVILAEHDGLTIQRPVLPETEQEYKDVLPIFDQFVEDHPGTVTPPDIQTFKAFMEYISVESWGKGVTHSITWARN</sequence>
<name>A0ABR4JYN3_9EURO</name>
<dbReference type="Proteomes" id="UP001610444">
    <property type="component" value="Unassembled WGS sequence"/>
</dbReference>
<evidence type="ECO:0000256" key="1">
    <source>
        <dbReference type="SAM" id="Phobius"/>
    </source>
</evidence>
<gene>
    <name evidence="2" type="ORF">BJX68DRAFT_269899</name>
</gene>
<dbReference type="EMBL" id="JBFXLR010000043">
    <property type="protein sequence ID" value="KAL2844033.1"/>
    <property type="molecule type" value="Genomic_DNA"/>
</dbReference>
<protein>
    <submittedName>
        <fullName evidence="2">Uncharacterized protein</fullName>
    </submittedName>
</protein>
<reference evidence="2 3" key="1">
    <citation type="submission" date="2024-07" db="EMBL/GenBank/DDBJ databases">
        <title>Section-level genome sequencing and comparative genomics of Aspergillus sections Usti and Cavernicolus.</title>
        <authorList>
            <consortium name="Lawrence Berkeley National Laboratory"/>
            <person name="Nybo J.L."/>
            <person name="Vesth T.C."/>
            <person name="Theobald S."/>
            <person name="Frisvad J.C."/>
            <person name="Larsen T.O."/>
            <person name="Kjaerboelling I."/>
            <person name="Rothschild-Mancinelli K."/>
            <person name="Lyhne E.K."/>
            <person name="Kogle M.E."/>
            <person name="Barry K."/>
            <person name="Clum A."/>
            <person name="Na H."/>
            <person name="Ledsgaard L."/>
            <person name="Lin J."/>
            <person name="Lipzen A."/>
            <person name="Kuo A."/>
            <person name="Riley R."/>
            <person name="Mondo S."/>
            <person name="LaButti K."/>
            <person name="Haridas S."/>
            <person name="Pangalinan J."/>
            <person name="Salamov A.A."/>
            <person name="Simmons B.A."/>
            <person name="Magnuson J.K."/>
            <person name="Chen J."/>
            <person name="Drula E."/>
            <person name="Henrissat B."/>
            <person name="Wiebenga A."/>
            <person name="Lubbers R.J."/>
            <person name="Gomes A.C."/>
            <person name="Macurrencykelacurrency M.R."/>
            <person name="Stajich J."/>
            <person name="Grigoriev I.V."/>
            <person name="Mortensen U.H."/>
            <person name="De vries R.P."/>
            <person name="Baker S.E."/>
            <person name="Andersen M.R."/>
        </authorList>
    </citation>
    <scope>NUCLEOTIDE SEQUENCE [LARGE SCALE GENOMIC DNA]</scope>
    <source>
        <strain evidence="2 3">CBS 756.74</strain>
    </source>
</reference>
<keyword evidence="1" id="KW-0472">Membrane</keyword>
<dbReference type="GeneID" id="98161632"/>
<feature type="transmembrane region" description="Helical" evidence="1">
    <location>
        <begin position="12"/>
        <end position="37"/>
    </location>
</feature>
<accession>A0ABR4JYN3</accession>
<organism evidence="2 3">
    <name type="scientific">Aspergillus pseudodeflectus</name>
    <dbReference type="NCBI Taxonomy" id="176178"/>
    <lineage>
        <taxon>Eukaryota</taxon>
        <taxon>Fungi</taxon>
        <taxon>Dikarya</taxon>
        <taxon>Ascomycota</taxon>
        <taxon>Pezizomycotina</taxon>
        <taxon>Eurotiomycetes</taxon>
        <taxon>Eurotiomycetidae</taxon>
        <taxon>Eurotiales</taxon>
        <taxon>Aspergillaceae</taxon>
        <taxon>Aspergillus</taxon>
        <taxon>Aspergillus subgen. Nidulantes</taxon>
    </lineage>
</organism>
<evidence type="ECO:0000313" key="3">
    <source>
        <dbReference type="Proteomes" id="UP001610444"/>
    </source>
</evidence>
<keyword evidence="3" id="KW-1185">Reference proteome</keyword>
<keyword evidence="1" id="KW-0812">Transmembrane</keyword>
<keyword evidence="1" id="KW-1133">Transmembrane helix</keyword>
<comment type="caution">
    <text evidence="2">The sequence shown here is derived from an EMBL/GenBank/DDBJ whole genome shotgun (WGS) entry which is preliminary data.</text>
</comment>
<proteinExistence type="predicted"/>